<dbReference type="GO" id="GO:0016301">
    <property type="term" value="F:kinase activity"/>
    <property type="evidence" value="ECO:0007669"/>
    <property type="project" value="UniProtKB-KW"/>
</dbReference>
<protein>
    <submittedName>
        <fullName evidence="3">PPK2 family polyphosphate kinase</fullName>
    </submittedName>
</protein>
<dbReference type="Proteomes" id="UP001596317">
    <property type="component" value="Unassembled WGS sequence"/>
</dbReference>
<name>A0ABW1ZLY2_9DEIO</name>
<feature type="region of interest" description="Disordered" evidence="1">
    <location>
        <begin position="1"/>
        <end position="32"/>
    </location>
</feature>
<keyword evidence="4" id="KW-1185">Reference proteome</keyword>
<sequence>MGRGGSEGHGAGGAIGPGHRETGPSRAKRRRACHAQFHMTAFSTRSHPTAPSEWACTLSGSVAASTRILPGILRTGQQTQKPWLSPSSVQWYAPGHETPALPRGPGHGAPSGRLGHRRRRGSEKDEGQAQTAALLPQLADLQERLYAENKQALLIVLQARDAGGKDGTVKHVFGALNPNGVRVSNFKVPTPEEQAHDFLWRVHAQVPRHGMVGIFNRSHYEDVLVPAVQGHLDEKAIQRRLEHIRAFEALLADHGTRILKFYLHISPEEQRLRLQERLDDPNKHWKFNPSDLEARTQWDDYTRAYETILTTSTEAAPWYVIPADRKWFRNLLISHVVLATLQAMKPTFPALNFDPKSIQIS</sequence>
<comment type="caution">
    <text evidence="3">The sequence shown here is derived from an EMBL/GenBank/DDBJ whole genome shotgun (WGS) entry which is preliminary data.</text>
</comment>
<dbReference type="Gene3D" id="3.40.50.300">
    <property type="entry name" value="P-loop containing nucleotide triphosphate hydrolases"/>
    <property type="match status" value="1"/>
</dbReference>
<evidence type="ECO:0000256" key="1">
    <source>
        <dbReference type="SAM" id="MobiDB-lite"/>
    </source>
</evidence>
<dbReference type="NCBIfam" id="TIGR03709">
    <property type="entry name" value="PPK2_rel_1"/>
    <property type="match status" value="1"/>
</dbReference>
<evidence type="ECO:0000313" key="3">
    <source>
        <dbReference type="EMBL" id="MFC6661484.1"/>
    </source>
</evidence>
<dbReference type="InterPro" id="IPR027417">
    <property type="entry name" value="P-loop_NTPase"/>
</dbReference>
<evidence type="ECO:0000259" key="2">
    <source>
        <dbReference type="Pfam" id="PF03976"/>
    </source>
</evidence>
<gene>
    <name evidence="3" type="ORF">ACFP90_14895</name>
</gene>
<feature type="region of interest" description="Disordered" evidence="1">
    <location>
        <begin position="76"/>
        <end position="129"/>
    </location>
</feature>
<keyword evidence="3" id="KW-0418">Kinase</keyword>
<dbReference type="SUPFAM" id="SSF52540">
    <property type="entry name" value="P-loop containing nucleoside triphosphate hydrolases"/>
    <property type="match status" value="1"/>
</dbReference>
<dbReference type="PANTHER" id="PTHR34383:SF3">
    <property type="entry name" value="POLYPHOSPHATE:AMP PHOSPHOTRANSFERASE"/>
    <property type="match status" value="1"/>
</dbReference>
<evidence type="ECO:0000313" key="4">
    <source>
        <dbReference type="Proteomes" id="UP001596317"/>
    </source>
</evidence>
<proteinExistence type="predicted"/>
<keyword evidence="3" id="KW-0808">Transferase</keyword>
<dbReference type="Pfam" id="PF03976">
    <property type="entry name" value="PPK2"/>
    <property type="match status" value="1"/>
</dbReference>
<feature type="compositionally biased region" description="Polar residues" evidence="1">
    <location>
        <begin position="76"/>
        <end position="90"/>
    </location>
</feature>
<dbReference type="EMBL" id="JBHSWB010000001">
    <property type="protein sequence ID" value="MFC6661484.1"/>
    <property type="molecule type" value="Genomic_DNA"/>
</dbReference>
<dbReference type="PANTHER" id="PTHR34383">
    <property type="entry name" value="POLYPHOSPHATE:AMP PHOSPHOTRANSFERASE-RELATED"/>
    <property type="match status" value="1"/>
</dbReference>
<feature type="compositionally biased region" description="Gly residues" evidence="1">
    <location>
        <begin position="1"/>
        <end position="16"/>
    </location>
</feature>
<reference evidence="4" key="1">
    <citation type="journal article" date="2019" name="Int. J. Syst. Evol. Microbiol.">
        <title>The Global Catalogue of Microorganisms (GCM) 10K type strain sequencing project: providing services to taxonomists for standard genome sequencing and annotation.</title>
        <authorList>
            <consortium name="The Broad Institute Genomics Platform"/>
            <consortium name="The Broad Institute Genome Sequencing Center for Infectious Disease"/>
            <person name="Wu L."/>
            <person name="Ma J."/>
        </authorList>
    </citation>
    <scope>NUCLEOTIDE SEQUENCE [LARGE SCALE GENOMIC DNA]</scope>
    <source>
        <strain evidence="4">CCUG 63830</strain>
    </source>
</reference>
<organism evidence="3 4">
    <name type="scientific">Deinococcus multiflagellatus</name>
    <dbReference type="NCBI Taxonomy" id="1656887"/>
    <lineage>
        <taxon>Bacteria</taxon>
        <taxon>Thermotogati</taxon>
        <taxon>Deinococcota</taxon>
        <taxon>Deinococci</taxon>
        <taxon>Deinococcales</taxon>
        <taxon>Deinococcaceae</taxon>
        <taxon>Deinococcus</taxon>
    </lineage>
</organism>
<feature type="domain" description="Polyphosphate kinase-2-related" evidence="2">
    <location>
        <begin position="123"/>
        <end position="347"/>
    </location>
</feature>
<accession>A0ABW1ZLY2</accession>
<dbReference type="RefSeq" id="WP_380056973.1">
    <property type="nucleotide sequence ID" value="NZ_JBHSWB010000001.1"/>
</dbReference>
<dbReference type="InterPro" id="IPR022488">
    <property type="entry name" value="PPK2-related"/>
</dbReference>
<dbReference type="InterPro" id="IPR022300">
    <property type="entry name" value="PPK2-rel_1"/>
</dbReference>